<feature type="domain" description="PF0610-like rubredoxin-like zinc beta-ribbon C-terminal" evidence="2">
    <location>
        <begin position="81"/>
        <end position="119"/>
    </location>
</feature>
<dbReference type="EMBL" id="CP002838">
    <property type="protein sequence ID" value="AEM39185.1"/>
    <property type="molecule type" value="Genomic_DNA"/>
</dbReference>
<dbReference type="SUPFAM" id="SSF46785">
    <property type="entry name" value="Winged helix' DNA-binding domain"/>
    <property type="match status" value="1"/>
</dbReference>
<proteinExistence type="predicted"/>
<dbReference type="InterPro" id="IPR036390">
    <property type="entry name" value="WH_DNA-bd_sf"/>
</dbReference>
<reference evidence="3 4" key="1">
    <citation type="journal article" date="2011" name="Stand. Genomic Sci.">
        <title>Complete genome sequence of the hyperthermophilic chemolithoautotroph Pyrolobus fumarii type strain (1A).</title>
        <authorList>
            <person name="Anderson I."/>
            <person name="Goker M."/>
            <person name="Nolan M."/>
            <person name="Lucas S."/>
            <person name="Hammon N."/>
            <person name="Deshpande S."/>
            <person name="Cheng J.F."/>
            <person name="Tapia R."/>
            <person name="Han C."/>
            <person name="Goodwin L."/>
            <person name="Pitluck S."/>
            <person name="Huntemann M."/>
            <person name="Liolios K."/>
            <person name="Ivanova N."/>
            <person name="Pagani I."/>
            <person name="Mavromatis K."/>
            <person name="Ovchinikova G."/>
            <person name="Pati A."/>
            <person name="Chen A."/>
            <person name="Palaniappan K."/>
            <person name="Land M."/>
            <person name="Hauser L."/>
            <person name="Brambilla E.M."/>
            <person name="Huber H."/>
            <person name="Yasawong M."/>
            <person name="Rohde M."/>
            <person name="Spring S."/>
            <person name="Abt B."/>
            <person name="Sikorski J."/>
            <person name="Wirth R."/>
            <person name="Detter J.C."/>
            <person name="Woyke T."/>
            <person name="Bristow J."/>
            <person name="Eisen J.A."/>
            <person name="Markowitz V."/>
            <person name="Hugenholtz P."/>
            <person name="Kyrpides N.C."/>
            <person name="Klenk H.P."/>
            <person name="Lapidus A."/>
        </authorList>
    </citation>
    <scope>NUCLEOTIDE SEQUENCE [LARGE SCALE GENOMIC DNA]</scope>
    <source>
        <strain evidence="4">DSM 11204 / 1A</strain>
    </source>
</reference>
<dbReference type="Proteomes" id="UP000001037">
    <property type="component" value="Chromosome"/>
</dbReference>
<dbReference type="PANTHER" id="PTHR40663:SF2">
    <property type="entry name" value="TRANSCRIPTIONAL REGULATOR"/>
    <property type="match status" value="1"/>
</dbReference>
<dbReference type="Gene3D" id="2.20.20.30">
    <property type="entry name" value="reverse gyrase domain"/>
    <property type="match status" value="1"/>
</dbReference>
<evidence type="ECO:0008006" key="5">
    <source>
        <dbReference type="Google" id="ProtNLM"/>
    </source>
</evidence>
<feature type="domain" description="PF0610-like winged HTH N-terminal" evidence="1">
    <location>
        <begin position="23"/>
        <end position="73"/>
    </location>
</feature>
<organism evidence="3 4">
    <name type="scientific">Pyrolobus fumarii (strain DSM 11204 / 1A)</name>
    <dbReference type="NCBI Taxonomy" id="694429"/>
    <lineage>
        <taxon>Archaea</taxon>
        <taxon>Thermoproteota</taxon>
        <taxon>Thermoprotei</taxon>
        <taxon>Desulfurococcales</taxon>
        <taxon>Pyrodictiaceae</taxon>
        <taxon>Pyrolobus</taxon>
    </lineage>
</organism>
<sequence>MYSLLGSTTQEGCATIAEYEGETLRKRIISLLKESSRPLTAREIGDLLGLDPREEKRVYEEIMHAAKSLARQTNLRIYMVPPRCAKCGYTFTDLKKAKKPSRCPKCKSERILPPAFYIDEA</sequence>
<dbReference type="KEGG" id="pfm:Pyrfu_1327"/>
<dbReference type="PANTHER" id="PTHR40663">
    <property type="match status" value="1"/>
</dbReference>
<dbReference type="eggNOG" id="arCOG04479">
    <property type="taxonomic scope" value="Archaea"/>
</dbReference>
<dbReference type="InterPro" id="IPR038767">
    <property type="entry name" value="PF0610-like"/>
</dbReference>
<dbReference type="Pfam" id="PF23470">
    <property type="entry name" value="Zn_ribbon_PF0610"/>
    <property type="match status" value="1"/>
</dbReference>
<protein>
    <recommendedName>
        <fullName evidence="5">Transcriptional regulator</fullName>
    </recommendedName>
</protein>
<dbReference type="HOGENOM" id="CLU_162441_0_0_2"/>
<dbReference type="InterPro" id="IPR057022">
    <property type="entry name" value="PF0610-like_Zn_ribbon_C"/>
</dbReference>
<evidence type="ECO:0000313" key="4">
    <source>
        <dbReference type="Proteomes" id="UP000001037"/>
    </source>
</evidence>
<dbReference type="InParanoid" id="G0EGG0"/>
<dbReference type="AlphaFoldDB" id="G0EGG0"/>
<dbReference type="InterPro" id="IPR049159">
    <property type="entry name" value="PF0610-like_wHTH_N"/>
</dbReference>
<accession>G0EGG0</accession>
<dbReference type="Pfam" id="PF21476">
    <property type="entry name" value="PF0610-like_N"/>
    <property type="match status" value="1"/>
</dbReference>
<gene>
    <name evidence="3" type="ordered locus">Pyrfu_1327</name>
</gene>
<evidence type="ECO:0000259" key="1">
    <source>
        <dbReference type="Pfam" id="PF21476"/>
    </source>
</evidence>
<dbReference type="RefSeq" id="WP_014026862.1">
    <property type="nucleotide sequence ID" value="NC_015931.1"/>
</dbReference>
<dbReference type="GeneID" id="11138510"/>
<evidence type="ECO:0000313" key="3">
    <source>
        <dbReference type="EMBL" id="AEM39185.1"/>
    </source>
</evidence>
<keyword evidence="4" id="KW-1185">Reference proteome</keyword>
<name>G0EGG0_PYRF1</name>
<evidence type="ECO:0000259" key="2">
    <source>
        <dbReference type="Pfam" id="PF23470"/>
    </source>
</evidence>